<evidence type="ECO:0000256" key="3">
    <source>
        <dbReference type="ARBA" id="ARBA00022833"/>
    </source>
</evidence>
<protein>
    <submittedName>
        <fullName evidence="8 9">Zinc finger protein 696-like</fullName>
    </submittedName>
</protein>
<evidence type="ECO:0000256" key="4">
    <source>
        <dbReference type="PROSITE-ProRule" id="PRU00042"/>
    </source>
</evidence>
<dbReference type="GeneID" id="107218762"/>
<dbReference type="GO" id="GO:0008270">
    <property type="term" value="F:zinc ion binding"/>
    <property type="evidence" value="ECO:0007669"/>
    <property type="project" value="UniProtKB-KW"/>
</dbReference>
<dbReference type="PANTHER" id="PTHR23235">
    <property type="entry name" value="KRUEPPEL-LIKE TRANSCRIPTION FACTOR"/>
    <property type="match status" value="1"/>
</dbReference>
<dbReference type="KEGG" id="nlo:107218762"/>
<proteinExistence type="predicted"/>
<organism evidence="7 8">
    <name type="scientific">Neodiprion lecontei</name>
    <name type="common">Redheaded pine sawfly</name>
    <dbReference type="NCBI Taxonomy" id="441921"/>
    <lineage>
        <taxon>Eukaryota</taxon>
        <taxon>Metazoa</taxon>
        <taxon>Ecdysozoa</taxon>
        <taxon>Arthropoda</taxon>
        <taxon>Hexapoda</taxon>
        <taxon>Insecta</taxon>
        <taxon>Pterygota</taxon>
        <taxon>Neoptera</taxon>
        <taxon>Endopterygota</taxon>
        <taxon>Hymenoptera</taxon>
        <taxon>Tenthredinoidea</taxon>
        <taxon>Diprionidae</taxon>
        <taxon>Diprioninae</taxon>
        <taxon>Neodiprion</taxon>
    </lineage>
</organism>
<dbReference type="InParanoid" id="A0A6J0BD41"/>
<keyword evidence="1" id="KW-0479">Metal-binding</keyword>
<dbReference type="Proteomes" id="UP000829291">
    <property type="component" value="Chromosome 4"/>
</dbReference>
<dbReference type="GO" id="GO:0000981">
    <property type="term" value="F:DNA-binding transcription factor activity, RNA polymerase II-specific"/>
    <property type="evidence" value="ECO:0007669"/>
    <property type="project" value="TreeGrafter"/>
</dbReference>
<dbReference type="GO" id="GO:0000978">
    <property type="term" value="F:RNA polymerase II cis-regulatory region sequence-specific DNA binding"/>
    <property type="evidence" value="ECO:0007669"/>
    <property type="project" value="TreeGrafter"/>
</dbReference>
<reference evidence="8 9" key="1">
    <citation type="submission" date="2025-05" db="UniProtKB">
        <authorList>
            <consortium name="RefSeq"/>
        </authorList>
    </citation>
    <scope>IDENTIFICATION</scope>
    <source>
        <tissue evidence="8 9">Thorax and Abdomen</tissue>
    </source>
</reference>
<dbReference type="Pfam" id="PF00096">
    <property type="entry name" value="zf-C2H2"/>
    <property type="match status" value="3"/>
</dbReference>
<dbReference type="Gene3D" id="3.30.160.60">
    <property type="entry name" value="Classic Zinc Finger"/>
    <property type="match status" value="3"/>
</dbReference>
<dbReference type="InterPro" id="IPR013087">
    <property type="entry name" value="Znf_C2H2_type"/>
</dbReference>
<evidence type="ECO:0000313" key="9">
    <source>
        <dbReference type="RefSeq" id="XP_046593234.1"/>
    </source>
</evidence>
<feature type="domain" description="C2H2-type" evidence="6">
    <location>
        <begin position="259"/>
        <end position="286"/>
    </location>
</feature>
<dbReference type="GO" id="GO:0005634">
    <property type="term" value="C:nucleus"/>
    <property type="evidence" value="ECO:0007669"/>
    <property type="project" value="UniProtKB-SubCell"/>
</dbReference>
<evidence type="ECO:0000313" key="8">
    <source>
        <dbReference type="RefSeq" id="XP_015512246.2"/>
    </source>
</evidence>
<name>A0A6J0BD41_NEOLC</name>
<evidence type="ECO:0000256" key="2">
    <source>
        <dbReference type="ARBA" id="ARBA00022771"/>
    </source>
</evidence>
<dbReference type="SMART" id="SM00355">
    <property type="entry name" value="ZnF_C2H2"/>
    <property type="match status" value="3"/>
</dbReference>
<dbReference type="OrthoDB" id="6077919at2759"/>
<gene>
    <name evidence="8 9" type="primary">LOC107218762</name>
</gene>
<keyword evidence="3" id="KW-0862">Zinc</keyword>
<dbReference type="PANTHER" id="PTHR23235:SF120">
    <property type="entry name" value="KRUPPEL-LIKE FACTOR 15"/>
    <property type="match status" value="1"/>
</dbReference>
<feature type="domain" description="C2H2-type" evidence="6">
    <location>
        <begin position="287"/>
        <end position="314"/>
    </location>
</feature>
<feature type="compositionally biased region" description="Basic and acidic residues" evidence="5">
    <location>
        <begin position="89"/>
        <end position="102"/>
    </location>
</feature>
<feature type="region of interest" description="Disordered" evidence="5">
    <location>
        <begin position="149"/>
        <end position="231"/>
    </location>
</feature>
<dbReference type="PROSITE" id="PS00028">
    <property type="entry name" value="ZINC_FINGER_C2H2_1"/>
    <property type="match status" value="2"/>
</dbReference>
<keyword evidence="2 4" id="KW-0863">Zinc-finger</keyword>
<dbReference type="RefSeq" id="XP_046593234.1">
    <property type="nucleotide sequence ID" value="XM_046737278.1"/>
</dbReference>
<dbReference type="SUPFAM" id="SSF57667">
    <property type="entry name" value="beta-beta-alpha zinc fingers"/>
    <property type="match status" value="2"/>
</dbReference>
<evidence type="ECO:0000259" key="6">
    <source>
        <dbReference type="PROSITE" id="PS50157"/>
    </source>
</evidence>
<accession>A0A6J0BD41</accession>
<evidence type="ECO:0000313" key="7">
    <source>
        <dbReference type="Proteomes" id="UP000829291"/>
    </source>
</evidence>
<dbReference type="PROSITE" id="PS50157">
    <property type="entry name" value="ZINC_FINGER_C2H2_2"/>
    <property type="match status" value="3"/>
</dbReference>
<dbReference type="AlphaFoldDB" id="A0A6J0BD41"/>
<feature type="domain" description="C2H2-type" evidence="6">
    <location>
        <begin position="315"/>
        <end position="333"/>
    </location>
</feature>
<evidence type="ECO:0000256" key="1">
    <source>
        <dbReference type="ARBA" id="ARBA00022723"/>
    </source>
</evidence>
<feature type="region of interest" description="Disordered" evidence="5">
    <location>
        <begin position="67"/>
        <end position="116"/>
    </location>
</feature>
<evidence type="ECO:0000256" key="5">
    <source>
        <dbReference type="SAM" id="MobiDB-lite"/>
    </source>
</evidence>
<sequence>MACQALGRCRICARKHKIAIYGSEERQHILIEKANLKLIILNTVCAVCIAKIERLIKKIDPDPNFSNGIEHQDSCETKPNVNLQLPQEGPRESSEKVNENSEKSASIRSTAKEVACPSHAEPKSEAFEGSSVICDACVSSEVRNIRHASPQWSGDFPSALSPSLRPSDDHRRSGGSQGTKRMVNPYCKRLRNDHSDIGDMADETITPEKSRNASRTPASTDEGKVNSLSPAGPPACAITVKVRGSDASLLSAKRPGRFLWCEFCQKRFTHAGDLNKHRRKHTGEKPYECNQCRRKFAHASNLVRHQRVHSGERPFVCTGCNRTFTRRDKLTVHVAAGRC</sequence>
<dbReference type="InterPro" id="IPR036236">
    <property type="entry name" value="Znf_C2H2_sf"/>
</dbReference>
<dbReference type="RefSeq" id="XP_015512246.2">
    <property type="nucleotide sequence ID" value="XM_015656760.2"/>
</dbReference>
<keyword evidence="7" id="KW-1185">Reference proteome</keyword>